<feature type="transmembrane region" description="Helical" evidence="1">
    <location>
        <begin position="274"/>
        <end position="293"/>
    </location>
</feature>
<sequence>MLFYPVYAVLFADAGLSAAKISSLFLLWSVTGFVVEVPSGLWADVFSRRLLLIVAPALTGAGYALWTFFPSYSFFALGFVLWGTGSSLRSGALQALVYDELERAGAAGAYARLIGRSQAAGMTAVMTATALAAPVMHLGGFRAVGVASVAVTLLGVPVAWSFPESRGGGRHGGSHRDVLREGLAEARGTPAVRRCLVIVAAVSGVDALEEYVPLLARATGAATATVPFLVLMVSAGMAAGGWLGGRGTRWAAPALAAGSVCLAAGGVIGRPAGLVPVAVAFGVFQWAIVAADLRLQERISDRSRATLTSMAGFGTEVVAVLTFAGYALGSSWMGPGPLFTLAAVPYAVIALAMGADRAGSGTRRALGRMMRGPGKER</sequence>
<organism evidence="2 3">
    <name type="scientific">Actinoallomurus bryophytorum</name>
    <dbReference type="NCBI Taxonomy" id="1490222"/>
    <lineage>
        <taxon>Bacteria</taxon>
        <taxon>Bacillati</taxon>
        <taxon>Actinomycetota</taxon>
        <taxon>Actinomycetes</taxon>
        <taxon>Streptosporangiales</taxon>
        <taxon>Thermomonosporaceae</taxon>
        <taxon>Actinoallomurus</taxon>
    </lineage>
</organism>
<protein>
    <submittedName>
        <fullName evidence="2">Putative MFS family arabinose efflux permease</fullName>
    </submittedName>
</protein>
<feature type="transmembrane region" description="Helical" evidence="1">
    <location>
        <begin position="50"/>
        <end position="69"/>
    </location>
</feature>
<comment type="caution">
    <text evidence="2">The sequence shown here is derived from an EMBL/GenBank/DDBJ whole genome shotgun (WGS) entry which is preliminary data.</text>
</comment>
<keyword evidence="1" id="KW-1133">Transmembrane helix</keyword>
<keyword evidence="3" id="KW-1185">Reference proteome</keyword>
<feature type="transmembrane region" description="Helical" evidence="1">
    <location>
        <begin position="338"/>
        <end position="355"/>
    </location>
</feature>
<feature type="transmembrane region" description="Helical" evidence="1">
    <location>
        <begin position="220"/>
        <end position="243"/>
    </location>
</feature>
<dbReference type="SUPFAM" id="SSF103473">
    <property type="entry name" value="MFS general substrate transporter"/>
    <property type="match status" value="1"/>
</dbReference>
<dbReference type="InterPro" id="IPR053160">
    <property type="entry name" value="MFS_DHA3_Transporter"/>
</dbReference>
<dbReference type="AlphaFoldDB" id="A0A543CRG6"/>
<evidence type="ECO:0000313" key="3">
    <source>
        <dbReference type="Proteomes" id="UP000316096"/>
    </source>
</evidence>
<reference evidence="2 3" key="1">
    <citation type="submission" date="2019-06" db="EMBL/GenBank/DDBJ databases">
        <title>Sequencing the genomes of 1000 actinobacteria strains.</title>
        <authorList>
            <person name="Klenk H.-P."/>
        </authorList>
    </citation>
    <scope>NUCLEOTIDE SEQUENCE [LARGE SCALE GENOMIC DNA]</scope>
    <source>
        <strain evidence="2 3">DSM 102200</strain>
    </source>
</reference>
<keyword evidence="1" id="KW-0472">Membrane</keyword>
<feature type="transmembrane region" description="Helical" evidence="1">
    <location>
        <begin position="119"/>
        <end position="137"/>
    </location>
</feature>
<feature type="transmembrane region" description="Helical" evidence="1">
    <location>
        <begin position="250"/>
        <end position="268"/>
    </location>
</feature>
<dbReference type="GO" id="GO:0022857">
    <property type="term" value="F:transmembrane transporter activity"/>
    <property type="evidence" value="ECO:0007669"/>
    <property type="project" value="InterPro"/>
</dbReference>
<feature type="transmembrane region" description="Helical" evidence="1">
    <location>
        <begin position="305"/>
        <end position="326"/>
    </location>
</feature>
<evidence type="ECO:0000313" key="2">
    <source>
        <dbReference type="EMBL" id="TQL99702.1"/>
    </source>
</evidence>
<name>A0A543CRG6_9ACTN</name>
<dbReference type="Gene3D" id="1.20.1250.20">
    <property type="entry name" value="MFS general substrate transporter like domains"/>
    <property type="match status" value="1"/>
</dbReference>
<dbReference type="PANTHER" id="PTHR23530">
    <property type="entry name" value="TRANSPORT PROTEIN-RELATED"/>
    <property type="match status" value="1"/>
</dbReference>
<dbReference type="PANTHER" id="PTHR23530:SF1">
    <property type="entry name" value="PERMEASE, MAJOR FACILITATOR SUPERFAMILY-RELATED"/>
    <property type="match status" value="1"/>
</dbReference>
<proteinExistence type="predicted"/>
<feature type="transmembrane region" description="Helical" evidence="1">
    <location>
        <begin position="143"/>
        <end position="162"/>
    </location>
</feature>
<dbReference type="EMBL" id="VFOZ01000001">
    <property type="protein sequence ID" value="TQL99702.1"/>
    <property type="molecule type" value="Genomic_DNA"/>
</dbReference>
<dbReference type="InterPro" id="IPR036259">
    <property type="entry name" value="MFS_trans_sf"/>
</dbReference>
<dbReference type="Pfam" id="PF07690">
    <property type="entry name" value="MFS_1"/>
    <property type="match status" value="1"/>
</dbReference>
<dbReference type="RefSeq" id="WP_246122076.1">
    <property type="nucleotide sequence ID" value="NZ_VFOZ01000001.1"/>
</dbReference>
<keyword evidence="1" id="KW-0812">Transmembrane</keyword>
<accession>A0A543CRG6</accession>
<gene>
    <name evidence="2" type="ORF">FB559_5400</name>
</gene>
<evidence type="ECO:0000256" key="1">
    <source>
        <dbReference type="SAM" id="Phobius"/>
    </source>
</evidence>
<dbReference type="Proteomes" id="UP000316096">
    <property type="component" value="Unassembled WGS sequence"/>
</dbReference>
<dbReference type="InterPro" id="IPR011701">
    <property type="entry name" value="MFS"/>
</dbReference>
<feature type="transmembrane region" description="Helical" evidence="1">
    <location>
        <begin position="6"/>
        <end position="30"/>
    </location>
</feature>